<feature type="compositionally biased region" description="Polar residues" evidence="6">
    <location>
        <begin position="180"/>
        <end position="204"/>
    </location>
</feature>
<dbReference type="Pfam" id="PF05672">
    <property type="entry name" value="MAP7"/>
    <property type="match status" value="1"/>
</dbReference>
<feature type="region of interest" description="Disordered" evidence="6">
    <location>
        <begin position="576"/>
        <end position="596"/>
    </location>
</feature>
<gene>
    <name evidence="8" type="primary">LOC106611719</name>
</gene>
<feature type="compositionally biased region" description="Acidic residues" evidence="6">
    <location>
        <begin position="662"/>
        <end position="687"/>
    </location>
</feature>
<evidence type="ECO:0000313" key="7">
    <source>
        <dbReference type="Proteomes" id="UP001652741"/>
    </source>
</evidence>
<protein>
    <submittedName>
        <fullName evidence="8">Ensconsin isoform X3</fullName>
    </submittedName>
</protein>
<feature type="region of interest" description="Disordered" evidence="6">
    <location>
        <begin position="74"/>
        <end position="521"/>
    </location>
</feature>
<feature type="compositionally biased region" description="Polar residues" evidence="6">
    <location>
        <begin position="353"/>
        <end position="367"/>
    </location>
</feature>
<evidence type="ECO:0000256" key="5">
    <source>
        <dbReference type="ARBA" id="ARBA00023212"/>
    </source>
</evidence>
<feature type="compositionally biased region" description="Basic and acidic residues" evidence="6">
    <location>
        <begin position="170"/>
        <end position="179"/>
    </location>
</feature>
<name>A0ABM3F988_SALSA</name>
<dbReference type="InterPro" id="IPR008604">
    <property type="entry name" value="MAP7_fam"/>
</dbReference>
<organism evidence="7 8">
    <name type="scientific">Salmo salar</name>
    <name type="common">Atlantic salmon</name>
    <dbReference type="NCBI Taxonomy" id="8030"/>
    <lineage>
        <taxon>Eukaryota</taxon>
        <taxon>Metazoa</taxon>
        <taxon>Chordata</taxon>
        <taxon>Craniata</taxon>
        <taxon>Vertebrata</taxon>
        <taxon>Euteleostomi</taxon>
        <taxon>Actinopterygii</taxon>
        <taxon>Neopterygii</taxon>
        <taxon>Teleostei</taxon>
        <taxon>Protacanthopterygii</taxon>
        <taxon>Salmoniformes</taxon>
        <taxon>Salmonidae</taxon>
        <taxon>Salmoninae</taxon>
        <taxon>Salmo</taxon>
    </lineage>
</organism>
<feature type="compositionally biased region" description="Basic and acidic residues" evidence="6">
    <location>
        <begin position="739"/>
        <end position="749"/>
    </location>
</feature>
<dbReference type="PANTHER" id="PTHR15073">
    <property type="entry name" value="MICROTUBULE-ASSOCIATED PROTEIN"/>
    <property type="match status" value="1"/>
</dbReference>
<comment type="similarity">
    <text evidence="2">Belongs to the MAP7 family.</text>
</comment>
<keyword evidence="7" id="KW-1185">Reference proteome</keyword>
<feature type="compositionally biased region" description="Polar residues" evidence="6">
    <location>
        <begin position="298"/>
        <end position="307"/>
    </location>
</feature>
<evidence type="ECO:0000256" key="1">
    <source>
        <dbReference type="ARBA" id="ARBA00004245"/>
    </source>
</evidence>
<keyword evidence="4" id="KW-0175">Coiled coil</keyword>
<feature type="compositionally biased region" description="Low complexity" evidence="6">
    <location>
        <begin position="29"/>
        <end position="56"/>
    </location>
</feature>
<feature type="compositionally biased region" description="Basic and acidic residues" evidence="6">
    <location>
        <begin position="226"/>
        <end position="243"/>
    </location>
</feature>
<feature type="region of interest" description="Disordered" evidence="6">
    <location>
        <begin position="1"/>
        <end position="62"/>
    </location>
</feature>
<keyword evidence="3" id="KW-0963">Cytoplasm</keyword>
<feature type="compositionally biased region" description="Basic and acidic residues" evidence="6">
    <location>
        <begin position="74"/>
        <end position="159"/>
    </location>
</feature>
<evidence type="ECO:0000313" key="8">
    <source>
        <dbReference type="RefSeq" id="XP_045579876.1"/>
    </source>
</evidence>
<sequence length="852" mass="93762">MAEGATSLKGLRAQMASAAQAQAEERRSLAGSSPGPASPAAGNTPSPAAAAKSPQPVIDGAALRIDERLRVAKERREEADRQQATKETQILERERKAKLQVERQMEERQKKLDEQRRKEEQRRSAVEGKRKQKQEEEKEHYEAVMRRTLERSQRVEQKQKRWSWGGLSESDNRPADKRSTSTMNLKQTADSGINKRLSSSSATLIKSPDKSARVRSSSLNRLPRNNKVDLDTQPTKEGRKKLQVEQTGPSLKKRSSSLTRAGGGRTLTPSKLDKGTSDDQARKPLASPVDGGFLSRLLTPTQASIARSKSAAALSEGGEVPECHLCPRSASPSPLHLMQRGPVRSRSIDRQKSTTLPTSASADQLNPSLKEKQFSSPGGKRPASPSNIAGRHRSPSPAPLPTSKRTPSPSAAKQSPRNRPPSPGGTKHRPPSPQPNSAKPPSPQPSSAKPPPIQRPALTPTGPPTLRKKDSKPKDLCPIQAVAPQSPEPPQTSSTPAPNPTSSSKTKDEKSMAGTNSAAEAAMILAENRRLAREKKEREEALRVLREEEEKLRKEEEKRLAEEARLKRLEEERRLAEERKKKEEEDALMAEADRERLEAEEAWRQAELQKEREEAEAQAAIDAEKVRIERERVMAQNHKERMERKKRIEEIMKRTRKGDQEKGDDDDDDDEDEKDIQDGEEEGEEETNCVKTKDDESTQAGDVALETDGLDEEERGLARSEPMGVREEPLGCVNGIPEADNKENNRTTAEEPLAVSPVPKGHLVGGSEFLNEDSNKLAPGLNGKPGPWSFEELIDLGVNSKGCPLIDADDHNQGLIDCDGAPKGPRVVFEDKGTPVATLHPSSQPIEALSEM</sequence>
<keyword evidence="5" id="KW-0206">Cytoskeleton</keyword>
<feature type="compositionally biased region" description="Basic and acidic residues" evidence="6">
    <location>
        <begin position="271"/>
        <end position="282"/>
    </location>
</feature>
<evidence type="ECO:0000256" key="2">
    <source>
        <dbReference type="ARBA" id="ARBA00007525"/>
    </source>
</evidence>
<feature type="compositionally biased region" description="Low complexity" evidence="6">
    <location>
        <begin position="11"/>
        <end position="22"/>
    </location>
</feature>
<dbReference type="GeneID" id="106611719"/>
<dbReference type="PANTHER" id="PTHR15073:SF5">
    <property type="entry name" value="MAP7 DOMAIN-CONTAINING PROTEIN 3"/>
    <property type="match status" value="1"/>
</dbReference>
<feature type="compositionally biased region" description="Polar residues" evidence="6">
    <location>
        <begin position="403"/>
        <end position="417"/>
    </location>
</feature>
<dbReference type="Proteomes" id="UP001652741">
    <property type="component" value="Chromosome ssa09"/>
</dbReference>
<evidence type="ECO:0000256" key="3">
    <source>
        <dbReference type="ARBA" id="ARBA00022490"/>
    </source>
</evidence>
<feature type="compositionally biased region" description="Pro residues" evidence="6">
    <location>
        <begin position="431"/>
        <end position="454"/>
    </location>
</feature>
<feature type="compositionally biased region" description="Basic and acidic residues" evidence="6">
    <location>
        <begin position="635"/>
        <end position="661"/>
    </location>
</feature>
<evidence type="ECO:0000256" key="4">
    <source>
        <dbReference type="ARBA" id="ARBA00023054"/>
    </source>
</evidence>
<accession>A0ABM3F988</accession>
<feature type="region of interest" description="Disordered" evidence="6">
    <location>
        <begin position="635"/>
        <end position="784"/>
    </location>
</feature>
<reference evidence="8" key="1">
    <citation type="submission" date="2025-08" db="UniProtKB">
        <authorList>
            <consortium name="RefSeq"/>
        </authorList>
    </citation>
    <scope>IDENTIFICATION</scope>
</reference>
<evidence type="ECO:0000256" key="6">
    <source>
        <dbReference type="SAM" id="MobiDB-lite"/>
    </source>
</evidence>
<feature type="compositionally biased region" description="Low complexity" evidence="6">
    <location>
        <begin position="491"/>
        <end position="504"/>
    </location>
</feature>
<dbReference type="RefSeq" id="XP_045579876.1">
    <property type="nucleotide sequence ID" value="XM_045723920.1"/>
</dbReference>
<dbReference type="InterPro" id="IPR051483">
    <property type="entry name" value="MAP7_domain-containing"/>
</dbReference>
<proteinExistence type="inferred from homology"/>
<comment type="subcellular location">
    <subcellularLocation>
        <location evidence="1">Cytoplasm</location>
        <location evidence="1">Cytoskeleton</location>
    </subcellularLocation>
</comment>